<evidence type="ECO:0000313" key="2">
    <source>
        <dbReference type="EMBL" id="GAT48807.1"/>
    </source>
</evidence>
<keyword evidence="3" id="KW-1185">Reference proteome</keyword>
<dbReference type="Proteomes" id="UP000815677">
    <property type="component" value="Unassembled WGS sequence"/>
</dbReference>
<protein>
    <submittedName>
        <fullName evidence="2">Uncharacterized protein</fullName>
    </submittedName>
</protein>
<feature type="compositionally biased region" description="Basic and acidic residues" evidence="1">
    <location>
        <begin position="480"/>
        <end position="492"/>
    </location>
</feature>
<dbReference type="EMBL" id="DF844953">
    <property type="protein sequence ID" value="GAT48807.1"/>
    <property type="molecule type" value="Genomic_DNA"/>
</dbReference>
<sequence length="512" mass="56687">MVFSSRATEIIIFAPTLNPYRRQRRFPETITIQLALVGARRCTWTGQSRVATRFTTQYTFPGRTSCSQLSFAEQQCHLQIGNPSERGTLRSMAIAYGVVWLPESIEFPPLSRPCSICDANTGVNHNVVRFSPEAFRKSSSSPCSADPPKCCVKPRSEFVAAPGDGSSPTGRIRVHVRAPICDSSAGMARKSPKMEGGRELPLYIKNDQVYCCGWPLTMAVVSVVTIAAGICEEKDQWHRTTHKHSDSVALYWKRRLLGRPDMRCAYLVPGHDPESVRTAFQGTEEVRILVRRCRGHQPPVHEHDVDADKVVCGKAMLTRRGLLHRNQQRLPSTRACHAPPTGATPYCASCAVAFPQWIPGSKVMESLDASYETFCIWENEMSTPSWMLFGFPASRYAIPLAPRSAIPPCKSPASPFHALWTVKLYSAVLPVADAKGPSVDWSWVQACWALDWLDGVLRGNRLGSEAAAADAVVLPLRRTDARRREPKAERDIAGTGRNTKITAAAQRTDTKL</sequence>
<gene>
    <name evidence="2" type="ORF">MCHLO_06182</name>
</gene>
<organism evidence="2 3">
    <name type="scientific">Mycena chlorophos</name>
    <name type="common">Agaric fungus</name>
    <name type="synonym">Agaricus chlorophos</name>
    <dbReference type="NCBI Taxonomy" id="658473"/>
    <lineage>
        <taxon>Eukaryota</taxon>
        <taxon>Fungi</taxon>
        <taxon>Dikarya</taxon>
        <taxon>Basidiomycota</taxon>
        <taxon>Agaricomycotina</taxon>
        <taxon>Agaricomycetes</taxon>
        <taxon>Agaricomycetidae</taxon>
        <taxon>Agaricales</taxon>
        <taxon>Marasmiineae</taxon>
        <taxon>Mycenaceae</taxon>
        <taxon>Mycena</taxon>
    </lineage>
</organism>
<accession>A0ABQ0LCT9</accession>
<name>A0ABQ0LCT9_MYCCL</name>
<proteinExistence type="predicted"/>
<evidence type="ECO:0000256" key="1">
    <source>
        <dbReference type="SAM" id="MobiDB-lite"/>
    </source>
</evidence>
<feature type="compositionally biased region" description="Polar residues" evidence="1">
    <location>
        <begin position="496"/>
        <end position="512"/>
    </location>
</feature>
<feature type="region of interest" description="Disordered" evidence="1">
    <location>
        <begin position="480"/>
        <end position="512"/>
    </location>
</feature>
<reference evidence="2" key="1">
    <citation type="submission" date="2014-09" db="EMBL/GenBank/DDBJ databases">
        <title>Genome sequence of the luminous mushroom Mycena chlorophos for searching fungal bioluminescence genes.</title>
        <authorList>
            <person name="Tanaka Y."/>
            <person name="Kasuga D."/>
            <person name="Oba Y."/>
            <person name="Hase S."/>
            <person name="Sato K."/>
            <person name="Oba Y."/>
            <person name="Sakakibara Y."/>
        </authorList>
    </citation>
    <scope>NUCLEOTIDE SEQUENCE</scope>
</reference>
<evidence type="ECO:0000313" key="3">
    <source>
        <dbReference type="Proteomes" id="UP000815677"/>
    </source>
</evidence>